<dbReference type="CDD" id="cd06260">
    <property type="entry name" value="DUF820-like"/>
    <property type="match status" value="1"/>
</dbReference>
<dbReference type="InterPro" id="IPR012296">
    <property type="entry name" value="Nuclease_put_TT1808"/>
</dbReference>
<dbReference type="RefSeq" id="WP_188931207.1">
    <property type="nucleotide sequence ID" value="NZ_BMJC01000002.1"/>
</dbReference>
<name>A0A8J2XT93_9BACT</name>
<dbReference type="Proteomes" id="UP000607559">
    <property type="component" value="Unassembled WGS sequence"/>
</dbReference>
<dbReference type="SUPFAM" id="SSF52980">
    <property type="entry name" value="Restriction endonuclease-like"/>
    <property type="match status" value="1"/>
</dbReference>
<comment type="caution">
    <text evidence="2">The sequence shown here is derived from an EMBL/GenBank/DDBJ whole genome shotgun (WGS) entry which is preliminary data.</text>
</comment>
<dbReference type="AlphaFoldDB" id="A0A8J2XT93"/>
<proteinExistence type="predicted"/>
<dbReference type="InterPro" id="IPR008538">
    <property type="entry name" value="Uma2"/>
</dbReference>
<evidence type="ECO:0000259" key="1">
    <source>
        <dbReference type="Pfam" id="PF05685"/>
    </source>
</evidence>
<protein>
    <recommendedName>
        <fullName evidence="1">Putative restriction endonuclease domain-containing protein</fullName>
    </recommendedName>
</protein>
<dbReference type="InterPro" id="IPR011335">
    <property type="entry name" value="Restrct_endonuc-II-like"/>
</dbReference>
<evidence type="ECO:0000313" key="2">
    <source>
        <dbReference type="EMBL" id="GGA97164.1"/>
    </source>
</evidence>
<sequence length="194" mass="22172">MEFADLDLSQEYSYADYLKWTFEERLEIIKGKIFKMSPAPNRMHQKLSREIFGVLINFLKGKTCEVYSAPFDVRLPRKSKDDKDIITVVQPDLCVICDPSKLDDKGCLGAPDIVIEILSPGNNKKELEIKYDVYEEAGVKEYWLFLPEIQALLQYVRNGNGRYAGARPLTEDNILTTPILPGFELDLEEVFGAL</sequence>
<dbReference type="Gene3D" id="3.90.1570.10">
    <property type="entry name" value="tt1808, chain A"/>
    <property type="match status" value="1"/>
</dbReference>
<dbReference type="Pfam" id="PF05685">
    <property type="entry name" value="Uma2"/>
    <property type="match status" value="1"/>
</dbReference>
<organism evidence="2 3">
    <name type="scientific">Puia dinghuensis</name>
    <dbReference type="NCBI Taxonomy" id="1792502"/>
    <lineage>
        <taxon>Bacteria</taxon>
        <taxon>Pseudomonadati</taxon>
        <taxon>Bacteroidota</taxon>
        <taxon>Chitinophagia</taxon>
        <taxon>Chitinophagales</taxon>
        <taxon>Chitinophagaceae</taxon>
        <taxon>Puia</taxon>
    </lineage>
</organism>
<reference evidence="2" key="2">
    <citation type="submission" date="2020-09" db="EMBL/GenBank/DDBJ databases">
        <authorList>
            <person name="Sun Q."/>
            <person name="Zhou Y."/>
        </authorList>
    </citation>
    <scope>NUCLEOTIDE SEQUENCE</scope>
    <source>
        <strain evidence="2">CGMCC 1.15448</strain>
    </source>
</reference>
<reference evidence="2" key="1">
    <citation type="journal article" date="2014" name="Int. J. Syst. Evol. Microbiol.">
        <title>Complete genome sequence of Corynebacterium casei LMG S-19264T (=DSM 44701T), isolated from a smear-ripened cheese.</title>
        <authorList>
            <consortium name="US DOE Joint Genome Institute (JGI-PGF)"/>
            <person name="Walter F."/>
            <person name="Albersmeier A."/>
            <person name="Kalinowski J."/>
            <person name="Ruckert C."/>
        </authorList>
    </citation>
    <scope>NUCLEOTIDE SEQUENCE</scope>
    <source>
        <strain evidence="2">CGMCC 1.15448</strain>
    </source>
</reference>
<gene>
    <name evidence="2" type="ORF">GCM10011511_20620</name>
</gene>
<feature type="domain" description="Putative restriction endonuclease" evidence="1">
    <location>
        <begin position="15"/>
        <end position="188"/>
    </location>
</feature>
<dbReference type="PANTHER" id="PTHR36558:SF1">
    <property type="entry name" value="RESTRICTION ENDONUCLEASE DOMAIN-CONTAINING PROTEIN-RELATED"/>
    <property type="match status" value="1"/>
</dbReference>
<dbReference type="EMBL" id="BMJC01000002">
    <property type="protein sequence ID" value="GGA97164.1"/>
    <property type="molecule type" value="Genomic_DNA"/>
</dbReference>
<accession>A0A8J2XT93</accession>
<evidence type="ECO:0000313" key="3">
    <source>
        <dbReference type="Proteomes" id="UP000607559"/>
    </source>
</evidence>
<keyword evidence="3" id="KW-1185">Reference proteome</keyword>
<dbReference type="PANTHER" id="PTHR36558">
    <property type="entry name" value="GLR1098 PROTEIN"/>
    <property type="match status" value="1"/>
</dbReference>